<dbReference type="GO" id="GO:0016020">
    <property type="term" value="C:membrane"/>
    <property type="evidence" value="ECO:0007669"/>
    <property type="project" value="TreeGrafter"/>
</dbReference>
<evidence type="ECO:0000313" key="8">
    <source>
        <dbReference type="Proteomes" id="UP000275256"/>
    </source>
</evidence>
<dbReference type="InterPro" id="IPR020845">
    <property type="entry name" value="AMP-binding_CS"/>
</dbReference>
<accession>A0A3M0G8T2</accession>
<dbReference type="AlphaFoldDB" id="A0A3M0G8T2"/>
<name>A0A3M0G8T2_9ACTN</name>
<dbReference type="Proteomes" id="UP000275256">
    <property type="component" value="Unassembled WGS sequence"/>
</dbReference>
<dbReference type="InterPro" id="IPR042099">
    <property type="entry name" value="ANL_N_sf"/>
</dbReference>
<dbReference type="OrthoDB" id="9803968at2"/>
<dbReference type="Gene3D" id="3.40.50.12780">
    <property type="entry name" value="N-terminal domain of ligase-like"/>
    <property type="match status" value="1"/>
</dbReference>
<dbReference type="PANTHER" id="PTHR43272">
    <property type="entry name" value="LONG-CHAIN-FATTY-ACID--COA LIGASE"/>
    <property type="match status" value="1"/>
</dbReference>
<reference evidence="7 8" key="1">
    <citation type="submission" date="2018-10" db="EMBL/GenBank/DDBJ databases">
        <title>Tessaracoccus antarcticuss sp. nov., isolated from sediment.</title>
        <authorList>
            <person name="Zhou L.Y."/>
            <person name="Du Z.J."/>
        </authorList>
    </citation>
    <scope>NUCLEOTIDE SEQUENCE [LARGE SCALE GENOMIC DNA]</scope>
    <source>
        <strain evidence="7 8">JDX10</strain>
    </source>
</reference>
<evidence type="ECO:0000259" key="6">
    <source>
        <dbReference type="Pfam" id="PF00501"/>
    </source>
</evidence>
<dbReference type="SUPFAM" id="SSF56801">
    <property type="entry name" value="Acetyl-CoA synthetase-like"/>
    <property type="match status" value="1"/>
</dbReference>
<comment type="similarity">
    <text evidence="1">Belongs to the ATP-dependent AMP-binding enzyme family.</text>
</comment>
<evidence type="ECO:0000256" key="2">
    <source>
        <dbReference type="ARBA" id="ARBA00022598"/>
    </source>
</evidence>
<evidence type="ECO:0000313" key="7">
    <source>
        <dbReference type="EMBL" id="RMB61324.1"/>
    </source>
</evidence>
<evidence type="ECO:0000256" key="5">
    <source>
        <dbReference type="ARBA" id="ARBA00032875"/>
    </source>
</evidence>
<evidence type="ECO:0000256" key="4">
    <source>
        <dbReference type="ARBA" id="ARBA00023098"/>
    </source>
</evidence>
<comment type="caution">
    <text evidence="7">The sequence shown here is derived from an EMBL/GenBank/DDBJ whole genome shotgun (WGS) entry which is preliminary data.</text>
</comment>
<dbReference type="Pfam" id="PF23562">
    <property type="entry name" value="AMP-binding_C_3"/>
    <property type="match status" value="1"/>
</dbReference>
<keyword evidence="3" id="KW-0276">Fatty acid metabolism</keyword>
<proteinExistence type="inferred from homology"/>
<dbReference type="CDD" id="cd05907">
    <property type="entry name" value="VL_LC_FACS_like"/>
    <property type="match status" value="1"/>
</dbReference>
<protein>
    <recommendedName>
        <fullName evidence="5">Acyl-CoA synthetase</fullName>
    </recommendedName>
</protein>
<evidence type="ECO:0000256" key="1">
    <source>
        <dbReference type="ARBA" id="ARBA00006432"/>
    </source>
</evidence>
<dbReference type="InterPro" id="IPR000873">
    <property type="entry name" value="AMP-dep_synth/lig_dom"/>
</dbReference>
<evidence type="ECO:0000256" key="3">
    <source>
        <dbReference type="ARBA" id="ARBA00022832"/>
    </source>
</evidence>
<dbReference type="EMBL" id="REFW01000001">
    <property type="protein sequence ID" value="RMB61324.1"/>
    <property type="molecule type" value="Genomic_DNA"/>
</dbReference>
<feature type="domain" description="AMP-dependent synthetase/ligase" evidence="6">
    <location>
        <begin position="12"/>
        <end position="415"/>
    </location>
</feature>
<dbReference type="GO" id="GO:0004467">
    <property type="term" value="F:long-chain fatty acid-CoA ligase activity"/>
    <property type="evidence" value="ECO:0007669"/>
    <property type="project" value="TreeGrafter"/>
</dbReference>
<organism evidence="7 8">
    <name type="scientific">Tessaracoccus antarcticus</name>
    <dbReference type="NCBI Taxonomy" id="2479848"/>
    <lineage>
        <taxon>Bacteria</taxon>
        <taxon>Bacillati</taxon>
        <taxon>Actinomycetota</taxon>
        <taxon>Actinomycetes</taxon>
        <taxon>Propionibacteriales</taxon>
        <taxon>Propionibacteriaceae</taxon>
        <taxon>Tessaracoccus</taxon>
    </lineage>
</organism>
<dbReference type="Pfam" id="PF00501">
    <property type="entry name" value="AMP-binding"/>
    <property type="match status" value="1"/>
</dbReference>
<keyword evidence="8" id="KW-1185">Reference proteome</keyword>
<dbReference type="RefSeq" id="WP_121899871.1">
    <property type="nucleotide sequence ID" value="NZ_REFW01000001.1"/>
</dbReference>
<gene>
    <name evidence="7" type="ORF">EAX62_01260</name>
</gene>
<keyword evidence="2 7" id="KW-0436">Ligase</keyword>
<dbReference type="PANTHER" id="PTHR43272:SF32">
    <property type="entry name" value="AMP-DEPENDENT SYNTHETASE_LIGASE DOMAIN-CONTAINING PROTEIN"/>
    <property type="match status" value="1"/>
</dbReference>
<dbReference type="PROSITE" id="PS00455">
    <property type="entry name" value="AMP_BINDING"/>
    <property type="match status" value="1"/>
</dbReference>
<sequence>MIEQIAVRMRATIAEHPHNTATRIRVDDAWRTQTFTEFGKRIDAVAQGLLDIGIEAGDRVGLFLNNCPEWSEIDFGVATVRGVLVPLYATSTPTQIRHIVGDSELRILFVGNRSECERVLSVKSELPCLETIVIVKPYDDLPEGVISFADFLSTPDDAALAARLGEAEGSDLASIIYTSGTTGDPKGVMLEHKALVRQKEALEKVFEFGPEDHSLAFLPLSHTLERAWTTVVLLKGCMNTYVENARTVADQLVLARPTLLVSVPKLYETVFSTAHAKVSSSAVKRHIFTWALQVGARNQHSFRKGRTPSLWWRAQLPLADKLVHSNVRAAMGGTKTVLACGGAPLRKEIEEFFSSIGMPIYTGYGLTEASPLVSFNSPGGFKFGTAGRVIVGGELRVGELGEILYKGPNVMAGYWHNDEATAEAIQDGWLHTGDIGYVDTDGYLVITDRLKDIIVTLGGKNVAPQPIEGMILADPLFEHAVLLGDNRPYITLLVKPALPQVEELGKMKQWPGEVADWLAGNELLDEVKRRVAELTAMLPSQERPRETAVMDDELTMDNGMLTPTLKVRRRQVEERFKALIEDMYARLDRLRSDR</sequence>
<keyword evidence="4" id="KW-0443">Lipid metabolism</keyword>